<dbReference type="Proteomes" id="UP000215914">
    <property type="component" value="Unassembled WGS sequence"/>
</dbReference>
<protein>
    <submittedName>
        <fullName evidence="1">Uncharacterized protein</fullName>
    </submittedName>
</protein>
<evidence type="ECO:0000313" key="2">
    <source>
        <dbReference type="Proteomes" id="UP000215914"/>
    </source>
</evidence>
<reference evidence="1" key="1">
    <citation type="journal article" date="2017" name="Nature">
        <title>The sunflower genome provides insights into oil metabolism, flowering and Asterid evolution.</title>
        <authorList>
            <person name="Badouin H."/>
            <person name="Gouzy J."/>
            <person name="Grassa C.J."/>
            <person name="Murat F."/>
            <person name="Staton S.E."/>
            <person name="Cottret L."/>
            <person name="Lelandais-Briere C."/>
            <person name="Owens G.L."/>
            <person name="Carrere S."/>
            <person name="Mayjonade B."/>
            <person name="Legrand L."/>
            <person name="Gill N."/>
            <person name="Kane N.C."/>
            <person name="Bowers J.E."/>
            <person name="Hubner S."/>
            <person name="Bellec A."/>
            <person name="Berard A."/>
            <person name="Berges H."/>
            <person name="Blanchet N."/>
            <person name="Boniface M.C."/>
            <person name="Brunel D."/>
            <person name="Catrice O."/>
            <person name="Chaidir N."/>
            <person name="Claudel C."/>
            <person name="Donnadieu C."/>
            <person name="Faraut T."/>
            <person name="Fievet G."/>
            <person name="Helmstetter N."/>
            <person name="King M."/>
            <person name="Knapp S.J."/>
            <person name="Lai Z."/>
            <person name="Le Paslier M.C."/>
            <person name="Lippi Y."/>
            <person name="Lorenzon L."/>
            <person name="Mandel J.R."/>
            <person name="Marage G."/>
            <person name="Marchand G."/>
            <person name="Marquand E."/>
            <person name="Bret-Mestries E."/>
            <person name="Morien E."/>
            <person name="Nambeesan S."/>
            <person name="Nguyen T."/>
            <person name="Pegot-Espagnet P."/>
            <person name="Pouilly N."/>
            <person name="Raftis F."/>
            <person name="Sallet E."/>
            <person name="Schiex T."/>
            <person name="Thomas J."/>
            <person name="Vandecasteele C."/>
            <person name="Vares D."/>
            <person name="Vear F."/>
            <person name="Vautrin S."/>
            <person name="Crespi M."/>
            <person name="Mangin B."/>
            <person name="Burke J.M."/>
            <person name="Salse J."/>
            <person name="Munos S."/>
            <person name="Vincourt P."/>
            <person name="Rieseberg L.H."/>
            <person name="Langlade N.B."/>
        </authorList>
    </citation>
    <scope>NUCLEOTIDE SEQUENCE</scope>
    <source>
        <tissue evidence="1">Leaves</tissue>
    </source>
</reference>
<accession>A0A9K3JSC2</accession>
<gene>
    <name evidence="1" type="ORF">HanXRQr2_Chr01g0002621</name>
</gene>
<organism evidence="1 2">
    <name type="scientific">Helianthus annuus</name>
    <name type="common">Common sunflower</name>
    <dbReference type="NCBI Taxonomy" id="4232"/>
    <lineage>
        <taxon>Eukaryota</taxon>
        <taxon>Viridiplantae</taxon>
        <taxon>Streptophyta</taxon>
        <taxon>Embryophyta</taxon>
        <taxon>Tracheophyta</taxon>
        <taxon>Spermatophyta</taxon>
        <taxon>Magnoliopsida</taxon>
        <taxon>eudicotyledons</taxon>
        <taxon>Gunneridae</taxon>
        <taxon>Pentapetalae</taxon>
        <taxon>asterids</taxon>
        <taxon>campanulids</taxon>
        <taxon>Asterales</taxon>
        <taxon>Asteraceae</taxon>
        <taxon>Asteroideae</taxon>
        <taxon>Heliantheae alliance</taxon>
        <taxon>Heliantheae</taxon>
        <taxon>Helianthus</taxon>
    </lineage>
</organism>
<dbReference type="AlphaFoldDB" id="A0A9K3JSC2"/>
<keyword evidence="2" id="KW-1185">Reference proteome</keyword>
<comment type="caution">
    <text evidence="1">The sequence shown here is derived from an EMBL/GenBank/DDBJ whole genome shotgun (WGS) entry which is preliminary data.</text>
</comment>
<dbReference type="Gramene" id="mRNA:HanXRQr2_Chr01g0002621">
    <property type="protein sequence ID" value="CDS:HanXRQr2_Chr01g0002621.1"/>
    <property type="gene ID" value="HanXRQr2_Chr01g0002621"/>
</dbReference>
<sequence>MKCYRLVGILDPPLISYLEINKLREMREMQIIINYIYRAIIGIKPILVKRD</sequence>
<proteinExistence type="predicted"/>
<evidence type="ECO:0000313" key="1">
    <source>
        <dbReference type="EMBL" id="KAF5820469.1"/>
    </source>
</evidence>
<dbReference type="EMBL" id="MNCJ02000316">
    <property type="protein sequence ID" value="KAF5820469.1"/>
    <property type="molecule type" value="Genomic_DNA"/>
</dbReference>
<name>A0A9K3JSC2_HELAN</name>
<reference evidence="1" key="2">
    <citation type="submission" date="2020-06" db="EMBL/GenBank/DDBJ databases">
        <title>Helianthus annuus Genome sequencing and assembly Release 2.</title>
        <authorList>
            <person name="Gouzy J."/>
            <person name="Langlade N."/>
            <person name="Munos S."/>
        </authorList>
    </citation>
    <scope>NUCLEOTIDE SEQUENCE</scope>
    <source>
        <tissue evidence="1">Leaves</tissue>
    </source>
</reference>